<feature type="compositionally biased region" description="Basic residues" evidence="1">
    <location>
        <begin position="1349"/>
        <end position="1358"/>
    </location>
</feature>
<sequence length="1587" mass="179899">MSIGGSDICTVLSYGMTVSSGPVEGTTAGILLKDDAPDSKSSEHIPAASWTRNSRDSDSEQLITFPCHFEMPNALMQLVTPFLFHFRKLGILITMQVYPFCLMNGREHVAFVTSSGNAVKELRHRNTHSPNNISDDSNPSDFRDKVMDLACLEVKYNHSLNCALINSTPQNLEDPLNAGDKLTEILAEVNTLDNIVSIRNSSWCPVSCLASDLARPQTDCLRQSHRLDEPWTRHSRWKCMEESHQEVTEKEVEFPDCCRLALETTLIFQCSFFYFVIDPSIVGNIFPVCFIIRDAFARVRLDQDILSLIEPVMKEKKKLATQRLGGKATEKELEPSDTVGRDWTTECCQALQYLAGKQPRPGQPRSCQKLSQDAVETSSCLLGPRLSDKDNEMEMSNRTKEHRSQNYSQPQILAKRPSESDFTTQRTLSVKFLQLLSGNLFHPSFIEAPRASEKPSLSSSAVKKTQWDLVGHFEQRRLACTRYSLFEDSSVEAGASLQCFKMSGPIPDATQQGFGLLEEPLRHFCARVRVSTWFHVSHENRFLILGFLVSPTRLAASGVYFNTEIRNVQLQRHQIGSYNQDMMRDVDLNSLFCWQLWKGFPSPSKKRQSLFLPPLSNTPPLGPEKTRPCDICYQTGEVTPFPNLYLKDSKPDKFITVPQPFVPRLRPSVKMIKQPTKAEAATQHFTPSGGASMLLKVTGFMESPIRRSYFVLQDPGGAEKQNNPNYYETRSPPGVAVQTQLRKSGDFHGREPETMIDKSRQGERGTDFLKVTQANKKADPLPPRVVPSRPTMLLLLVEHEHTRHRVCTDRSQMLMGACRIQLLEYTREQDTELNWEACILPEGNAAPGLLLLAGQGDTISAEAVNLDFYAKFWLFGNPAVVKYLTSLSGIKVDKNIQKTLQTYNGPMERTAERRYFGKCDFKRTLITITMADITITMAGIIITMSAITITIIQPSSPSPWQPSPSQPHPLKHPGELPQAALSVMSVTHHLEDEDCDQADHDHGTQKRQKIRHDGPFLHSGGAVGGKGPRLSLERKEERRKERKEGRTQERKKEGRNTQERKKEGRNDGRMEGRKDRRKERRKEGQKEKKRERRKRKEKRKKTYLTESHPFARVYIFYNIVAAEAGGQEIQGDGSSIPHFTLVSIVYRRQYEQCLDKQPVVLSGDIMATSEELGYYEPYLVLTPSPSSLIHFSAMYQFTIKCLDWPTLGLYSPLNQHPASRQEDTEKPCGQEKQHKRPDNCLSCKCSANRSQPGKASKKETRNPPREYSEDLARCKSPERNASSEGLEKLEETNLGIMDTFGSKYIKDKGFAFFLERRATKFDYQSAHHLFPIGPEVRHSRELGKGAHMAFRKGRKRRKGDSPPWSVESQTYKRRLATVKLECTDRCVSLPGEDVRTGQMKRDLTESKRRHLCQMAAKRQPQYNQGREMTMLCSYVSPFPSAGSFWTSKLVLGAVNANSLELTDKARVRMLLENHRTSWCSSEKDELHMTLTVFEICHKMTLESIKNTSPQTSVATQAAPTEVVGHSDGKNGARCWVHCVIAHSRVVAPRSVIRCPQAERHWKKTEKSRITFNMSPNHNVFEAAWPIV</sequence>
<evidence type="ECO:0000313" key="2">
    <source>
        <dbReference type="EMBL" id="KAK7807946.1"/>
    </source>
</evidence>
<evidence type="ECO:0000313" key="3">
    <source>
        <dbReference type="Proteomes" id="UP001488838"/>
    </source>
</evidence>
<feature type="compositionally biased region" description="Pro residues" evidence="1">
    <location>
        <begin position="956"/>
        <end position="967"/>
    </location>
</feature>
<name>A0AAW0I0V2_MYOGA</name>
<accession>A0AAW0I0V2</accession>
<dbReference type="Proteomes" id="UP001488838">
    <property type="component" value="Unassembled WGS sequence"/>
</dbReference>
<feature type="region of interest" description="Disordered" evidence="1">
    <location>
        <begin position="1215"/>
        <end position="1287"/>
    </location>
</feature>
<feature type="compositionally biased region" description="Basic and acidic residues" evidence="1">
    <location>
        <begin position="1219"/>
        <end position="1238"/>
    </location>
</feature>
<feature type="region of interest" description="Disordered" evidence="1">
    <location>
        <begin position="1348"/>
        <end position="1368"/>
    </location>
</feature>
<feature type="region of interest" description="Disordered" evidence="1">
    <location>
        <begin position="995"/>
        <end position="1103"/>
    </location>
</feature>
<feature type="region of interest" description="Disordered" evidence="1">
    <location>
        <begin position="955"/>
        <end position="975"/>
    </location>
</feature>
<feature type="compositionally biased region" description="Basic residues" evidence="1">
    <location>
        <begin position="1089"/>
        <end position="1102"/>
    </location>
</feature>
<feature type="region of interest" description="Disordered" evidence="1">
    <location>
        <begin position="381"/>
        <end position="420"/>
    </location>
</feature>
<evidence type="ECO:0000256" key="1">
    <source>
        <dbReference type="SAM" id="MobiDB-lite"/>
    </source>
</evidence>
<feature type="compositionally biased region" description="Basic and acidic residues" evidence="1">
    <location>
        <begin position="386"/>
        <end position="404"/>
    </location>
</feature>
<reference evidence="2 3" key="1">
    <citation type="journal article" date="2023" name="bioRxiv">
        <title>Conserved and derived expression patterns and positive selection on dental genes reveal complex evolutionary context of ever-growing rodent molars.</title>
        <authorList>
            <person name="Calamari Z.T."/>
            <person name="Song A."/>
            <person name="Cohen E."/>
            <person name="Akter M."/>
            <person name="Roy R.D."/>
            <person name="Hallikas O."/>
            <person name="Christensen M.M."/>
            <person name="Li P."/>
            <person name="Marangoni P."/>
            <person name="Jernvall J."/>
            <person name="Klein O.D."/>
        </authorList>
    </citation>
    <scope>NUCLEOTIDE SEQUENCE [LARGE SCALE GENOMIC DNA]</scope>
    <source>
        <strain evidence="2">V071</strain>
    </source>
</reference>
<feature type="compositionally biased region" description="Basic and acidic residues" evidence="1">
    <location>
        <begin position="34"/>
        <end position="43"/>
    </location>
</feature>
<keyword evidence="3" id="KW-1185">Reference proteome</keyword>
<feature type="region of interest" description="Disordered" evidence="1">
    <location>
        <begin position="34"/>
        <end position="53"/>
    </location>
</feature>
<feature type="compositionally biased region" description="Basic and acidic residues" evidence="1">
    <location>
        <begin position="1256"/>
        <end position="1278"/>
    </location>
</feature>
<gene>
    <name evidence="2" type="ORF">U0070_000909</name>
</gene>
<organism evidence="2 3">
    <name type="scientific">Myodes glareolus</name>
    <name type="common">Bank vole</name>
    <name type="synonym">Clethrionomys glareolus</name>
    <dbReference type="NCBI Taxonomy" id="447135"/>
    <lineage>
        <taxon>Eukaryota</taxon>
        <taxon>Metazoa</taxon>
        <taxon>Chordata</taxon>
        <taxon>Craniata</taxon>
        <taxon>Vertebrata</taxon>
        <taxon>Euteleostomi</taxon>
        <taxon>Mammalia</taxon>
        <taxon>Eutheria</taxon>
        <taxon>Euarchontoglires</taxon>
        <taxon>Glires</taxon>
        <taxon>Rodentia</taxon>
        <taxon>Myomorpha</taxon>
        <taxon>Muroidea</taxon>
        <taxon>Cricetidae</taxon>
        <taxon>Arvicolinae</taxon>
        <taxon>Myodes</taxon>
    </lineage>
</organism>
<protein>
    <submittedName>
        <fullName evidence="2">Uncharacterized protein</fullName>
    </submittedName>
</protein>
<proteinExistence type="predicted"/>
<feature type="compositionally biased region" description="Basic and acidic residues" evidence="1">
    <location>
        <begin position="1031"/>
        <end position="1074"/>
    </location>
</feature>
<comment type="caution">
    <text evidence="2">The sequence shown here is derived from an EMBL/GenBank/DDBJ whole genome shotgun (WGS) entry which is preliminary data.</text>
</comment>
<dbReference type="EMBL" id="JBBHLL010000255">
    <property type="protein sequence ID" value="KAK7807946.1"/>
    <property type="molecule type" value="Genomic_DNA"/>
</dbReference>